<dbReference type="GO" id="GO:0006520">
    <property type="term" value="P:amino acid metabolic process"/>
    <property type="evidence" value="ECO:0007669"/>
    <property type="project" value="InterPro"/>
</dbReference>
<dbReference type="InterPro" id="IPR004839">
    <property type="entry name" value="Aminotransferase_I/II_large"/>
</dbReference>
<dbReference type="EMBL" id="JAALFE010000014">
    <property type="protein sequence ID" value="NGQ92106.1"/>
    <property type="molecule type" value="Genomic_DNA"/>
</dbReference>
<feature type="domain" description="Aminotransferase class I/classII large" evidence="8">
    <location>
        <begin position="35"/>
        <end position="370"/>
    </location>
</feature>
<evidence type="ECO:0000256" key="3">
    <source>
        <dbReference type="ARBA" id="ARBA00022576"/>
    </source>
</evidence>
<dbReference type="EC" id="2.6.1.-" evidence="7"/>
<protein>
    <recommendedName>
        <fullName evidence="7">Aminotransferase</fullName>
        <ecNumber evidence="7">2.6.1.-</ecNumber>
    </recommendedName>
</protein>
<dbReference type="PROSITE" id="PS00105">
    <property type="entry name" value="AA_TRANSFER_CLASS_1"/>
    <property type="match status" value="1"/>
</dbReference>
<dbReference type="InterPro" id="IPR015421">
    <property type="entry name" value="PyrdxlP-dep_Trfase_major"/>
</dbReference>
<sequence>MRNSRRGQVDPFIVMDVVEAARLLEEQGRSIIHMEVGQPGSPAPALARAALARAMDSQPLGYTVALGLPALRQGIARLYARWYGIDLNPDRVIVTAGSSGAFLLAFTALFDAGDRVGLGEPGYPSYRQILRALSLVPVGLPTRAENRLQPVPADLQGVDLQGLIVASPGNPSGTMLSRDALAALIAEARSRDIAFISDEIYHGLHYADRAVSALEISDEVWVVNSFSKYFSMTGWRIGWMVVPEGQIRTVERLAQNLFICPPHASQVAALAALDAVDELEANRAVYAENRRLMLEGLPRAGFSRIAPPDGAFYIYADVSDLTDDSLALSRELLHEAGVAVTPGLDFDPVRGARTLRFSYARATPDIIEGLARLQRHMAGRGDRRR</sequence>
<dbReference type="PANTHER" id="PTHR46383:SF2">
    <property type="entry name" value="AMINOTRANSFERASE"/>
    <property type="match status" value="1"/>
</dbReference>
<comment type="similarity">
    <text evidence="2 7">Belongs to the class-I pyridoxal-phosphate-dependent aminotransferase family.</text>
</comment>
<dbReference type="Pfam" id="PF00155">
    <property type="entry name" value="Aminotran_1_2"/>
    <property type="match status" value="1"/>
</dbReference>
<evidence type="ECO:0000313" key="9">
    <source>
        <dbReference type="EMBL" id="NGQ92106.1"/>
    </source>
</evidence>
<comment type="cofactor">
    <cofactor evidence="1 7">
        <name>pyridoxal 5'-phosphate</name>
        <dbReference type="ChEBI" id="CHEBI:597326"/>
    </cofactor>
</comment>
<dbReference type="InterPro" id="IPR015424">
    <property type="entry name" value="PyrdxlP-dep_Trfase"/>
</dbReference>
<dbReference type="PRINTS" id="PR00753">
    <property type="entry name" value="ACCSYNTHASE"/>
</dbReference>
<organism evidence="9 10">
    <name type="scientific">Paragemmobacter kunshanensis</name>
    <dbReference type="NCBI Taxonomy" id="2583234"/>
    <lineage>
        <taxon>Bacteria</taxon>
        <taxon>Pseudomonadati</taxon>
        <taxon>Pseudomonadota</taxon>
        <taxon>Alphaproteobacteria</taxon>
        <taxon>Rhodobacterales</taxon>
        <taxon>Paracoccaceae</taxon>
        <taxon>Paragemmobacter</taxon>
    </lineage>
</organism>
<dbReference type="PANTHER" id="PTHR46383">
    <property type="entry name" value="ASPARTATE AMINOTRANSFERASE"/>
    <property type="match status" value="1"/>
</dbReference>
<dbReference type="GO" id="GO:0030170">
    <property type="term" value="F:pyridoxal phosphate binding"/>
    <property type="evidence" value="ECO:0007669"/>
    <property type="project" value="InterPro"/>
</dbReference>
<dbReference type="RefSeq" id="WP_165051394.1">
    <property type="nucleotide sequence ID" value="NZ_JAALFE010000014.1"/>
</dbReference>
<dbReference type="CDD" id="cd00609">
    <property type="entry name" value="AAT_like"/>
    <property type="match status" value="1"/>
</dbReference>
<name>A0A6M1TZG8_9RHOB</name>
<dbReference type="Proteomes" id="UP000474758">
    <property type="component" value="Unassembled WGS sequence"/>
</dbReference>
<evidence type="ECO:0000256" key="5">
    <source>
        <dbReference type="ARBA" id="ARBA00022898"/>
    </source>
</evidence>
<evidence type="ECO:0000256" key="4">
    <source>
        <dbReference type="ARBA" id="ARBA00022679"/>
    </source>
</evidence>
<keyword evidence="5" id="KW-0663">Pyridoxal phosphate</keyword>
<accession>A0A6M1TZG8</accession>
<evidence type="ECO:0000259" key="8">
    <source>
        <dbReference type="Pfam" id="PF00155"/>
    </source>
</evidence>
<comment type="caution">
    <text evidence="9">The sequence shown here is derived from an EMBL/GenBank/DDBJ whole genome shotgun (WGS) entry which is preliminary data.</text>
</comment>
<evidence type="ECO:0000256" key="7">
    <source>
        <dbReference type="RuleBase" id="RU000481"/>
    </source>
</evidence>
<evidence type="ECO:0000256" key="6">
    <source>
        <dbReference type="ARBA" id="ARBA00049185"/>
    </source>
</evidence>
<comment type="catalytic activity">
    <reaction evidence="6">
        <text>L-aspartate + 2-oxoglutarate = oxaloacetate + L-glutamate</text>
        <dbReference type="Rhea" id="RHEA:21824"/>
        <dbReference type="ChEBI" id="CHEBI:16452"/>
        <dbReference type="ChEBI" id="CHEBI:16810"/>
        <dbReference type="ChEBI" id="CHEBI:29985"/>
        <dbReference type="ChEBI" id="CHEBI:29991"/>
        <dbReference type="EC" id="2.6.1.1"/>
    </reaction>
</comment>
<dbReference type="AlphaFoldDB" id="A0A6M1TZG8"/>
<gene>
    <name evidence="9" type="ORF">G5V65_14480</name>
</gene>
<evidence type="ECO:0000313" key="10">
    <source>
        <dbReference type="Proteomes" id="UP000474758"/>
    </source>
</evidence>
<keyword evidence="3 7" id="KW-0032">Aminotransferase</keyword>
<evidence type="ECO:0000256" key="1">
    <source>
        <dbReference type="ARBA" id="ARBA00001933"/>
    </source>
</evidence>
<evidence type="ECO:0000256" key="2">
    <source>
        <dbReference type="ARBA" id="ARBA00007441"/>
    </source>
</evidence>
<proteinExistence type="inferred from homology"/>
<reference evidence="9 10" key="1">
    <citation type="submission" date="2020-02" db="EMBL/GenBank/DDBJ databases">
        <title>Rhodobacter translucens sp. nov., a novel bacterium isolated from activated sludge.</title>
        <authorList>
            <person name="Liu J."/>
        </authorList>
    </citation>
    <scope>NUCLEOTIDE SEQUENCE [LARGE SCALE GENOMIC DNA]</scope>
    <source>
        <strain evidence="9 10">HX-7-19</strain>
    </source>
</reference>
<dbReference type="InterPro" id="IPR050596">
    <property type="entry name" value="AspAT/PAT-like"/>
</dbReference>
<dbReference type="Gene3D" id="3.40.640.10">
    <property type="entry name" value="Type I PLP-dependent aspartate aminotransferase-like (Major domain)"/>
    <property type="match status" value="1"/>
</dbReference>
<keyword evidence="10" id="KW-1185">Reference proteome</keyword>
<keyword evidence="4 7" id="KW-0808">Transferase</keyword>
<dbReference type="GO" id="GO:0004069">
    <property type="term" value="F:L-aspartate:2-oxoglutarate aminotransferase activity"/>
    <property type="evidence" value="ECO:0007669"/>
    <property type="project" value="UniProtKB-EC"/>
</dbReference>
<dbReference type="InterPro" id="IPR004838">
    <property type="entry name" value="NHTrfase_class1_PyrdxlP-BS"/>
</dbReference>
<dbReference type="SUPFAM" id="SSF53383">
    <property type="entry name" value="PLP-dependent transferases"/>
    <property type="match status" value="1"/>
</dbReference>